<comment type="caution">
    <text evidence="2">The sequence shown here is derived from an EMBL/GenBank/DDBJ whole genome shotgun (WGS) entry which is preliminary data.</text>
</comment>
<dbReference type="AlphaFoldDB" id="A0A9D9HCW8"/>
<evidence type="ECO:0000259" key="1">
    <source>
        <dbReference type="Pfam" id="PF04230"/>
    </source>
</evidence>
<dbReference type="Pfam" id="PF04230">
    <property type="entry name" value="PS_pyruv_trans"/>
    <property type="match status" value="1"/>
</dbReference>
<dbReference type="InterPro" id="IPR007345">
    <property type="entry name" value="Polysacch_pyruvyl_Trfase"/>
</dbReference>
<name>A0A9D9HCW8_9BACT</name>
<proteinExistence type="predicted"/>
<reference evidence="2" key="1">
    <citation type="submission" date="2020-10" db="EMBL/GenBank/DDBJ databases">
        <authorList>
            <person name="Gilroy R."/>
        </authorList>
    </citation>
    <scope>NUCLEOTIDE SEQUENCE</scope>
    <source>
        <strain evidence="2">D5-748</strain>
    </source>
</reference>
<evidence type="ECO:0000313" key="2">
    <source>
        <dbReference type="EMBL" id="MBO8445127.1"/>
    </source>
</evidence>
<organism evidence="2 3">
    <name type="scientific">Candidatus Cryptobacteroides merdavium</name>
    <dbReference type="NCBI Taxonomy" id="2840769"/>
    <lineage>
        <taxon>Bacteria</taxon>
        <taxon>Pseudomonadati</taxon>
        <taxon>Bacteroidota</taxon>
        <taxon>Bacteroidia</taxon>
        <taxon>Bacteroidales</taxon>
        <taxon>Candidatus Cryptobacteroides</taxon>
    </lineage>
</organism>
<accession>A0A9D9HCW8</accession>
<reference evidence="2" key="2">
    <citation type="journal article" date="2021" name="PeerJ">
        <title>Extensive microbial diversity within the chicken gut microbiome revealed by metagenomics and culture.</title>
        <authorList>
            <person name="Gilroy R."/>
            <person name="Ravi A."/>
            <person name="Getino M."/>
            <person name="Pursley I."/>
            <person name="Horton D.L."/>
            <person name="Alikhan N.F."/>
            <person name="Baker D."/>
            <person name="Gharbi K."/>
            <person name="Hall N."/>
            <person name="Watson M."/>
            <person name="Adriaenssens E.M."/>
            <person name="Foster-Nyarko E."/>
            <person name="Jarju S."/>
            <person name="Secka A."/>
            <person name="Antonio M."/>
            <person name="Oren A."/>
            <person name="Chaudhuri R.R."/>
            <person name="La Ragione R."/>
            <person name="Hildebrand F."/>
            <person name="Pallen M.J."/>
        </authorList>
    </citation>
    <scope>NUCLEOTIDE SEQUENCE</scope>
    <source>
        <strain evidence="2">D5-748</strain>
    </source>
</reference>
<sequence length="369" mass="41896">MKTAGIITFHASHNYGSMLQAYALQRALSDMGLHSEIINFRSARQKDFYRPPFQKGRIYRRLYRMLEYRKHIRALLRRGELFEKFMSENMVLSAMEYNTLAQLEAADLKYDICISGSDQIWNINCFDYDPAYFLGFISGCRKVAYAPSMGPLPGIDEKDRAFIAASVDDYDFVSVREQQTADIIREITGRDVRIMPDPTLLLSTETWNAMAGAEPLIKEDYIFLYSPSYRPSVFRQAAMLAGKSGLKVVVPIVYGKGRDGWMGDPVFCPYLEAGPSEFLNLCRHASCVVGASFHLAVFSLLFHRPLWTESPREDARVRTLMETAGIPLAEDSSGMSRVIPEGYDFVRADECLEREREKGIVWLGEACSL</sequence>
<dbReference type="GO" id="GO:0016740">
    <property type="term" value="F:transferase activity"/>
    <property type="evidence" value="ECO:0007669"/>
    <property type="project" value="UniProtKB-KW"/>
</dbReference>
<gene>
    <name evidence="2" type="ORF">IAC23_05465</name>
</gene>
<keyword evidence="2" id="KW-0808">Transferase</keyword>
<dbReference type="EMBL" id="JADIMO010000065">
    <property type="protein sequence ID" value="MBO8445127.1"/>
    <property type="molecule type" value="Genomic_DNA"/>
</dbReference>
<evidence type="ECO:0000313" key="3">
    <source>
        <dbReference type="Proteomes" id="UP000823619"/>
    </source>
</evidence>
<feature type="domain" description="Polysaccharide pyruvyl transferase" evidence="1">
    <location>
        <begin position="14"/>
        <end position="305"/>
    </location>
</feature>
<dbReference type="Proteomes" id="UP000823619">
    <property type="component" value="Unassembled WGS sequence"/>
</dbReference>
<protein>
    <submittedName>
        <fullName evidence="2">Polysaccharide pyruvyl transferase family protein</fullName>
    </submittedName>
</protein>